<dbReference type="PROSITE" id="PS50011">
    <property type="entry name" value="PROTEIN_KINASE_DOM"/>
    <property type="match status" value="1"/>
</dbReference>
<reference evidence="9 10" key="1">
    <citation type="submission" date="2019-05" db="EMBL/GenBank/DDBJ databases">
        <title>Georgenia *** sp. nov., and Georgenia *** sp. nov., isolated from the intestinal contents of plateau pika (Ochotona curzoniae) in the Qinghai-Tibet plateau of China.</title>
        <authorList>
            <person name="Tian Z."/>
        </authorList>
    </citation>
    <scope>NUCLEOTIDE SEQUENCE [LARGE SCALE GENOMIC DNA]</scope>
    <source>
        <strain evidence="9 10">Z294</strain>
    </source>
</reference>
<feature type="region of interest" description="Disordered" evidence="7">
    <location>
        <begin position="271"/>
        <end position="338"/>
    </location>
</feature>
<gene>
    <name evidence="9" type="ORF">FE251_08995</name>
</gene>
<name>A0ABX5VLX6_9MICO</name>
<keyword evidence="2" id="KW-0723">Serine/threonine-protein kinase</keyword>
<organism evidence="9 10">
    <name type="scientific">Georgenia wutianyii</name>
    <dbReference type="NCBI Taxonomy" id="2585135"/>
    <lineage>
        <taxon>Bacteria</taxon>
        <taxon>Bacillati</taxon>
        <taxon>Actinomycetota</taxon>
        <taxon>Actinomycetes</taxon>
        <taxon>Micrococcales</taxon>
        <taxon>Bogoriellaceae</taxon>
        <taxon>Georgenia</taxon>
    </lineage>
</organism>
<evidence type="ECO:0000256" key="1">
    <source>
        <dbReference type="ARBA" id="ARBA00012513"/>
    </source>
</evidence>
<evidence type="ECO:0000256" key="3">
    <source>
        <dbReference type="ARBA" id="ARBA00022679"/>
    </source>
</evidence>
<dbReference type="GO" id="GO:0016301">
    <property type="term" value="F:kinase activity"/>
    <property type="evidence" value="ECO:0007669"/>
    <property type="project" value="UniProtKB-KW"/>
</dbReference>
<evidence type="ECO:0000313" key="9">
    <source>
        <dbReference type="EMBL" id="QDB79492.1"/>
    </source>
</evidence>
<keyword evidence="6" id="KW-0067">ATP-binding</keyword>
<evidence type="ECO:0000256" key="4">
    <source>
        <dbReference type="ARBA" id="ARBA00022741"/>
    </source>
</evidence>
<dbReference type="InterPro" id="IPR008266">
    <property type="entry name" value="Tyr_kinase_AS"/>
</dbReference>
<protein>
    <recommendedName>
        <fullName evidence="1">non-specific serine/threonine protein kinase</fullName>
        <ecNumber evidence="1">2.7.11.1</ecNumber>
    </recommendedName>
</protein>
<dbReference type="InterPro" id="IPR000719">
    <property type="entry name" value="Prot_kinase_dom"/>
</dbReference>
<dbReference type="PANTHER" id="PTHR43289:SF6">
    <property type="entry name" value="SERINE_THREONINE-PROTEIN KINASE NEKL-3"/>
    <property type="match status" value="1"/>
</dbReference>
<keyword evidence="3" id="KW-0808">Transferase</keyword>
<evidence type="ECO:0000259" key="8">
    <source>
        <dbReference type="PROSITE" id="PS50011"/>
    </source>
</evidence>
<dbReference type="PROSITE" id="PS00109">
    <property type="entry name" value="PROTEIN_KINASE_TYR"/>
    <property type="match status" value="1"/>
</dbReference>
<feature type="domain" description="Protein kinase" evidence="8">
    <location>
        <begin position="38"/>
        <end position="254"/>
    </location>
</feature>
<dbReference type="EMBL" id="CP040899">
    <property type="protein sequence ID" value="QDB79492.1"/>
    <property type="molecule type" value="Genomic_DNA"/>
</dbReference>
<dbReference type="PANTHER" id="PTHR43289">
    <property type="entry name" value="MITOGEN-ACTIVATED PROTEIN KINASE KINASE KINASE 20-RELATED"/>
    <property type="match status" value="1"/>
</dbReference>
<feature type="compositionally biased region" description="Basic residues" evidence="7">
    <location>
        <begin position="327"/>
        <end position="337"/>
    </location>
</feature>
<accession>A0ABX5VLX6</accession>
<evidence type="ECO:0000256" key="7">
    <source>
        <dbReference type="SAM" id="MobiDB-lite"/>
    </source>
</evidence>
<dbReference type="Gene3D" id="1.10.510.10">
    <property type="entry name" value="Transferase(Phosphotransferase) domain 1"/>
    <property type="match status" value="1"/>
</dbReference>
<proteinExistence type="predicted"/>
<dbReference type="Proteomes" id="UP000313948">
    <property type="component" value="Chromosome"/>
</dbReference>
<keyword evidence="5 9" id="KW-0418">Kinase</keyword>
<evidence type="ECO:0000313" key="10">
    <source>
        <dbReference type="Proteomes" id="UP000313948"/>
    </source>
</evidence>
<evidence type="ECO:0000256" key="5">
    <source>
        <dbReference type="ARBA" id="ARBA00022777"/>
    </source>
</evidence>
<dbReference type="InterPro" id="IPR011009">
    <property type="entry name" value="Kinase-like_dom_sf"/>
</dbReference>
<feature type="compositionally biased region" description="Basic and acidic residues" evidence="7">
    <location>
        <begin position="272"/>
        <end position="283"/>
    </location>
</feature>
<feature type="compositionally biased region" description="Low complexity" evidence="7">
    <location>
        <begin position="293"/>
        <end position="305"/>
    </location>
</feature>
<evidence type="ECO:0000256" key="2">
    <source>
        <dbReference type="ARBA" id="ARBA00022527"/>
    </source>
</evidence>
<dbReference type="Pfam" id="PF00069">
    <property type="entry name" value="Pkinase"/>
    <property type="match status" value="1"/>
</dbReference>
<dbReference type="EC" id="2.7.11.1" evidence="1"/>
<evidence type="ECO:0000256" key="6">
    <source>
        <dbReference type="ARBA" id="ARBA00022840"/>
    </source>
</evidence>
<dbReference type="SMART" id="SM00220">
    <property type="entry name" value="S_TKc"/>
    <property type="match status" value="1"/>
</dbReference>
<dbReference type="SUPFAM" id="SSF56112">
    <property type="entry name" value="Protein kinase-like (PK-like)"/>
    <property type="match status" value="1"/>
</dbReference>
<keyword evidence="10" id="KW-1185">Reference proteome</keyword>
<keyword evidence="4" id="KW-0547">Nucleotide-binding</keyword>
<sequence length="504" mass="51396">MSAAGRRPMRLGVPMARRRPVPATAAAGTVRAPEVAGLALHGPVGHGAGGAVWAARDGGGRDVVVSVLSLPEGAAGTAQLRRLAALRHGTHPHLARVRQVLPLDGGRCAVVSDRVPGPTLATVLAARGSLDPPELAALLAAVGSGLGHLHERGVVHGDVSPANVVVSGDGVPVLVDLAGRAAPELGTPGFVPPERDRRGAAGAPGDVWALARLVLAAAGGSAGPRLPVLLAGALDADPSRRPAARDLASRAPEIAAAEPVRLPPAAVLAQARMRDDAAPTRRRPDTRRRARAAARTMPAGAGRAVPARRGRTGGQQVTDGREARRTPQARHAGRRSHISPWPRAGAVLGALGLLIGVVVWSAPGERGGGYGHRPSAPPATAPVTDALADLVARRDRALVQGDTAALAATTVPGGPAAQEDEALLDLLEGSATTLEDLRTEVVAVEHVTPAPGGTALDAVLVQHPHERRVGGATVDVAAQEPRCTRLVLTADSGQWRILRTEPCP</sequence>